<dbReference type="SUPFAM" id="SSF75304">
    <property type="entry name" value="Amidase signature (AS) enzymes"/>
    <property type="match status" value="1"/>
</dbReference>
<evidence type="ECO:0000259" key="2">
    <source>
        <dbReference type="Pfam" id="PF01425"/>
    </source>
</evidence>
<protein>
    <submittedName>
        <fullName evidence="3">Amidase signature domain-containing protein</fullName>
    </submittedName>
</protein>
<keyword evidence="4" id="KW-1185">Reference proteome</keyword>
<comment type="caution">
    <text evidence="3">The sequence shown here is derived from an EMBL/GenBank/DDBJ whole genome shotgun (WGS) entry which is preliminary data.</text>
</comment>
<dbReference type="EMBL" id="MU853844">
    <property type="protein sequence ID" value="KAK3937830.1"/>
    <property type="molecule type" value="Genomic_DNA"/>
</dbReference>
<evidence type="ECO:0000313" key="4">
    <source>
        <dbReference type="Proteomes" id="UP001303473"/>
    </source>
</evidence>
<feature type="domain" description="Amidase" evidence="2">
    <location>
        <begin position="191"/>
        <end position="458"/>
    </location>
</feature>
<gene>
    <name evidence="3" type="ORF">QBC46DRAFT_442519</name>
</gene>
<dbReference type="Gene3D" id="3.90.1300.10">
    <property type="entry name" value="Amidase signature (AS) domain"/>
    <property type="match status" value="1"/>
</dbReference>
<accession>A0AAN6N2Z9</accession>
<dbReference type="PANTHER" id="PTHR42678">
    <property type="entry name" value="AMIDASE"/>
    <property type="match status" value="1"/>
</dbReference>
<dbReference type="PANTHER" id="PTHR42678:SF34">
    <property type="entry name" value="OS04G0183300 PROTEIN"/>
    <property type="match status" value="1"/>
</dbReference>
<reference evidence="4" key="1">
    <citation type="journal article" date="2023" name="Mol. Phylogenet. Evol.">
        <title>Genome-scale phylogeny and comparative genomics of the fungal order Sordariales.</title>
        <authorList>
            <person name="Hensen N."/>
            <person name="Bonometti L."/>
            <person name="Westerberg I."/>
            <person name="Brannstrom I.O."/>
            <person name="Guillou S."/>
            <person name="Cros-Aarteil S."/>
            <person name="Calhoun S."/>
            <person name="Haridas S."/>
            <person name="Kuo A."/>
            <person name="Mondo S."/>
            <person name="Pangilinan J."/>
            <person name="Riley R."/>
            <person name="LaButti K."/>
            <person name="Andreopoulos B."/>
            <person name="Lipzen A."/>
            <person name="Chen C."/>
            <person name="Yan M."/>
            <person name="Daum C."/>
            <person name="Ng V."/>
            <person name="Clum A."/>
            <person name="Steindorff A."/>
            <person name="Ohm R.A."/>
            <person name="Martin F."/>
            <person name="Silar P."/>
            <person name="Natvig D.O."/>
            <person name="Lalanne C."/>
            <person name="Gautier V."/>
            <person name="Ament-Velasquez S.L."/>
            <person name="Kruys A."/>
            <person name="Hutchinson M.I."/>
            <person name="Powell A.J."/>
            <person name="Barry K."/>
            <person name="Miller A.N."/>
            <person name="Grigoriev I.V."/>
            <person name="Debuchy R."/>
            <person name="Gladieux P."/>
            <person name="Hiltunen Thoren M."/>
            <person name="Johannesson H."/>
        </authorList>
    </citation>
    <scope>NUCLEOTIDE SEQUENCE [LARGE SCALE GENOMIC DNA]</scope>
    <source>
        <strain evidence="4">CBS 340.73</strain>
    </source>
</reference>
<dbReference type="InterPro" id="IPR023631">
    <property type="entry name" value="Amidase_dom"/>
</dbReference>
<feature type="compositionally biased region" description="Basic and acidic residues" evidence="1">
    <location>
        <begin position="540"/>
        <end position="551"/>
    </location>
</feature>
<dbReference type="Proteomes" id="UP001303473">
    <property type="component" value="Unassembled WGS sequence"/>
</dbReference>
<sequence>MTGTNEIDVLTMDAKHLQMLLESGKVTSVDLVQQYIDQACRHNEKFAALTQEDICSRASEQLKERAEVLDAERAAGRIRGPLHGIPIIIKDNIDTNERRHGLDNTAGSYANGWPISCPKEDAEIVDRLLDAGLIILEKANLSEWDNMRKEASVSDKRTEDQTCRAAGRHGEGRQSAYVRGGLDPDDSKDGHSNPSGSSSGSAVGVSIGFAPFSIGTETVQGSLVCPAGRAALYAIRPTIGLVPQEGIIPISHHFDTAGPMTKTVWDLAALLDVLALKPPTESFTRHLTGSWSDLRVAVLDPTKWRFPEEWVKPVKGAEAQMVREIRQAYDVIKSKAKRFMNNVHLISVDELKLDGESSEEVIILADLKRNLNECFKLRCHGKNSLEDVIKYNAEHKYHKDLELPPHHPRQDIFIKAQNQQTTQEEYDRHLRHLRYTARDRGVEAVLKDRGVDVILGPIDSGLTSIAAAGGFPLCAMPLGYLDYNGRPFGVAATAGRNNDATLVQVMSAWEATFPKRKVPPQLENTEGTYGWTVSGAHGEETLKFVERPEPEMKDDDDDA</sequence>
<feature type="region of interest" description="Disordered" evidence="1">
    <location>
        <begin position="149"/>
        <end position="200"/>
    </location>
</feature>
<evidence type="ECO:0000256" key="1">
    <source>
        <dbReference type="SAM" id="MobiDB-lite"/>
    </source>
</evidence>
<feature type="region of interest" description="Disordered" evidence="1">
    <location>
        <begin position="540"/>
        <end position="559"/>
    </location>
</feature>
<dbReference type="InterPro" id="IPR036928">
    <property type="entry name" value="AS_sf"/>
</dbReference>
<name>A0AAN6N2Z9_9PEZI</name>
<dbReference type="AlphaFoldDB" id="A0AAN6N2Z9"/>
<dbReference type="Pfam" id="PF01425">
    <property type="entry name" value="Amidase"/>
    <property type="match status" value="2"/>
</dbReference>
<feature type="compositionally biased region" description="Basic and acidic residues" evidence="1">
    <location>
        <begin position="149"/>
        <end position="172"/>
    </location>
</feature>
<organism evidence="3 4">
    <name type="scientific">Diplogelasinospora grovesii</name>
    <dbReference type="NCBI Taxonomy" id="303347"/>
    <lineage>
        <taxon>Eukaryota</taxon>
        <taxon>Fungi</taxon>
        <taxon>Dikarya</taxon>
        <taxon>Ascomycota</taxon>
        <taxon>Pezizomycotina</taxon>
        <taxon>Sordariomycetes</taxon>
        <taxon>Sordariomycetidae</taxon>
        <taxon>Sordariales</taxon>
        <taxon>Diplogelasinosporaceae</taxon>
        <taxon>Diplogelasinospora</taxon>
    </lineage>
</organism>
<feature type="domain" description="Amidase" evidence="2">
    <location>
        <begin position="31"/>
        <end position="145"/>
    </location>
</feature>
<evidence type="ECO:0000313" key="3">
    <source>
        <dbReference type="EMBL" id="KAK3937830.1"/>
    </source>
</evidence>
<proteinExistence type="predicted"/>